<dbReference type="RefSeq" id="WP_085914224.1">
    <property type="nucleotide sequence ID" value="NZ_AP018920.1"/>
</dbReference>
<dbReference type="OrthoDB" id="4637432at2"/>
<name>A0A1Y2MTG8_PSEAH</name>
<dbReference type="PANTHER" id="PTHR21089:SF1">
    <property type="entry name" value="BIFUNCTIONAL 3-DEHYDROQUINATE DEHYDRATASE_SHIKIMATE DEHYDROGENASE, CHLOROPLASTIC"/>
    <property type="match status" value="1"/>
</dbReference>
<comment type="caution">
    <text evidence="1">The sequence shown here is derived from an EMBL/GenBank/DDBJ whole genome shotgun (WGS) entry which is preliminary data.</text>
</comment>
<dbReference type="GO" id="GO:0009423">
    <property type="term" value="P:chorismate biosynthetic process"/>
    <property type="evidence" value="ECO:0007669"/>
    <property type="project" value="TreeGrafter"/>
</dbReference>
<dbReference type="GO" id="GO:0005829">
    <property type="term" value="C:cytosol"/>
    <property type="evidence" value="ECO:0007669"/>
    <property type="project" value="TreeGrafter"/>
</dbReference>
<dbReference type="STRING" id="2074.BG845_04021"/>
<organism evidence="1 2">
    <name type="scientific">Pseudonocardia autotrophica</name>
    <name type="common">Amycolata autotrophica</name>
    <name type="synonym">Nocardia autotrophica</name>
    <dbReference type="NCBI Taxonomy" id="2074"/>
    <lineage>
        <taxon>Bacteria</taxon>
        <taxon>Bacillati</taxon>
        <taxon>Actinomycetota</taxon>
        <taxon>Actinomycetes</taxon>
        <taxon>Pseudonocardiales</taxon>
        <taxon>Pseudonocardiaceae</taxon>
        <taxon>Pseudonocardia</taxon>
    </lineage>
</organism>
<dbReference type="PANTHER" id="PTHR21089">
    <property type="entry name" value="SHIKIMATE DEHYDROGENASE"/>
    <property type="match status" value="1"/>
</dbReference>
<dbReference type="SUPFAM" id="SSF51735">
    <property type="entry name" value="NAD(P)-binding Rossmann-fold domains"/>
    <property type="match status" value="1"/>
</dbReference>
<keyword evidence="2" id="KW-1185">Reference proteome</keyword>
<dbReference type="Gene3D" id="3.40.50.10860">
    <property type="entry name" value="Leucine Dehydrogenase, chain A, domain 1"/>
    <property type="match status" value="1"/>
</dbReference>
<evidence type="ECO:0000313" key="2">
    <source>
        <dbReference type="Proteomes" id="UP000194360"/>
    </source>
</evidence>
<evidence type="ECO:0000313" key="1">
    <source>
        <dbReference type="EMBL" id="OSY38505.1"/>
    </source>
</evidence>
<dbReference type="AlphaFoldDB" id="A0A1Y2MTG8"/>
<dbReference type="Proteomes" id="UP000194360">
    <property type="component" value="Unassembled WGS sequence"/>
</dbReference>
<sequence>MQSAPAVLDVVESMLHEVTLTPPDRAPAPPVVAGIGTTASRALAGSLLADAFAAEGITPGGSVPFDDPDALLADRSWSLALVLSPWKIELASRLPAMTASATRIVAADTLVRTAQGVLGVNTNTWAAQAAMQALLPGDAPPQVLVLGSGGSARSVAAAVRRAWPRAELFGSARNAAALTGWATAFDATAVSPADAADLSPTLVVNTTTWGETPESEQRPFAFDTARILAPGRYLFDLNNRTSTLQTAALTAGMSVMSGTLMQRVTNACRARLLRELSR</sequence>
<dbReference type="GO" id="GO:0050661">
    <property type="term" value="F:NADP binding"/>
    <property type="evidence" value="ECO:0007669"/>
    <property type="project" value="TreeGrafter"/>
</dbReference>
<reference evidence="1 2" key="1">
    <citation type="submission" date="2016-09" db="EMBL/GenBank/DDBJ databases">
        <title>Pseudonocardia autotrophica DSM535, a candidate organism with high potential of specific P450 cytochromes.</title>
        <authorList>
            <person name="Grumaz C."/>
            <person name="Vainshtein Y."/>
            <person name="Kirstahler P."/>
            <person name="Sohn K."/>
        </authorList>
    </citation>
    <scope>NUCLEOTIDE SEQUENCE [LARGE SCALE GENOMIC DNA]</scope>
    <source>
        <strain evidence="1 2">DSM 535</strain>
    </source>
</reference>
<protein>
    <submittedName>
        <fullName evidence="1">Shikimate 5-dehydrogenase</fullName>
    </submittedName>
</protein>
<dbReference type="InterPro" id="IPR022893">
    <property type="entry name" value="Shikimate_DH_fam"/>
</dbReference>
<accession>A0A1Y2MTG8</accession>
<dbReference type="GO" id="GO:0019632">
    <property type="term" value="P:shikimate metabolic process"/>
    <property type="evidence" value="ECO:0007669"/>
    <property type="project" value="TreeGrafter"/>
</dbReference>
<gene>
    <name evidence="1" type="ORF">BG845_04021</name>
</gene>
<proteinExistence type="predicted"/>
<dbReference type="GO" id="GO:0004764">
    <property type="term" value="F:shikimate 3-dehydrogenase (NADP+) activity"/>
    <property type="evidence" value="ECO:0007669"/>
    <property type="project" value="InterPro"/>
</dbReference>
<dbReference type="Gene3D" id="3.40.50.720">
    <property type="entry name" value="NAD(P)-binding Rossmann-like Domain"/>
    <property type="match status" value="1"/>
</dbReference>
<dbReference type="EMBL" id="MIGB01000022">
    <property type="protein sequence ID" value="OSY38505.1"/>
    <property type="molecule type" value="Genomic_DNA"/>
</dbReference>
<dbReference type="InterPro" id="IPR036291">
    <property type="entry name" value="NAD(P)-bd_dom_sf"/>
</dbReference>